<reference evidence="1 3" key="1">
    <citation type="submission" date="2017-03" db="EMBL/GenBank/DDBJ databases">
        <title>Draft genome sequence of Moraxella equi CCUG 4950T type strain.</title>
        <authorList>
            <person name="Salva-Serra F."/>
            <person name="Engstrom-Jakobsson H."/>
            <person name="Thorell K."/>
            <person name="Jaen-Luchoro D."/>
            <person name="Gonzales-Siles L."/>
            <person name="Karlsson R."/>
            <person name="Yazdan S."/>
            <person name="Boulund F."/>
            <person name="Johnning A."/>
            <person name="Engstrand L."/>
            <person name="Kristiansson E."/>
            <person name="Moore E."/>
        </authorList>
    </citation>
    <scope>NUCLEOTIDE SEQUENCE [LARGE SCALE GENOMIC DNA]</scope>
    <source>
        <strain evidence="1 3">CCUG 4950</strain>
    </source>
</reference>
<evidence type="ECO:0000313" key="4">
    <source>
        <dbReference type="Proteomes" id="UP000254618"/>
    </source>
</evidence>
<evidence type="ECO:0000313" key="3">
    <source>
        <dbReference type="Proteomes" id="UP000190777"/>
    </source>
</evidence>
<evidence type="ECO:0008006" key="5">
    <source>
        <dbReference type="Google" id="ProtNLM"/>
    </source>
</evidence>
<reference evidence="2 4" key="2">
    <citation type="submission" date="2018-06" db="EMBL/GenBank/DDBJ databases">
        <authorList>
            <consortium name="Pathogen Informatics"/>
            <person name="Doyle S."/>
        </authorList>
    </citation>
    <scope>NUCLEOTIDE SEQUENCE [LARGE SCALE GENOMIC DNA]</scope>
    <source>
        <strain evidence="2 4">NCTC11012</strain>
    </source>
</reference>
<evidence type="ECO:0000313" key="1">
    <source>
        <dbReference type="EMBL" id="OPH34968.1"/>
    </source>
</evidence>
<dbReference type="Proteomes" id="UP000254618">
    <property type="component" value="Unassembled WGS sequence"/>
</dbReference>
<keyword evidence="3" id="KW-1185">Reference proteome</keyword>
<gene>
    <name evidence="1" type="ORF">B5J93_11460</name>
    <name evidence="2" type="ORF">NCTC11012_01079</name>
</gene>
<sequence length="333" mass="36738">MTTMNLSDLFTLAELTKAINTLPAPPTVLGDSKLFKVESTKHLFVVVENQNGKLVLVENTSRNGEPAKKTHGKRVRRVFEIPHLPRATQLAPDDLTVAGFGESSESDEQSKVINNKLQELKDDIIATQEYHRIGAINGVIYDADGTTVIYDLYKEFGVKQLTQSLGLDDPNADVRGNIIKAKRQAQKKLGGAIVKDWKCYCSADMFDKLTAHPNVQKAYANYAEASDKLGGDKRDGFEFGGVKFIEYEVEVMGTNGKLIRYIKEGIGRLVPIVDGLFKTVYAPANYNETVGTLGKEMYAKIEPRNMGKGYDIEAQSNPLSLCTQPDALIELTA</sequence>
<protein>
    <recommendedName>
        <fullName evidence="5">Phage major capsid protein E</fullName>
    </recommendedName>
</protein>
<dbReference type="AlphaFoldDB" id="A0A378QQY2"/>
<dbReference type="EMBL" id="MXAP01000127">
    <property type="protein sequence ID" value="OPH34968.1"/>
    <property type="molecule type" value="Genomic_DNA"/>
</dbReference>
<dbReference type="RefSeq" id="WP_079326499.1">
    <property type="nucleotide sequence ID" value="NZ_MXAP01000127.1"/>
</dbReference>
<dbReference type="InterPro" id="IPR005564">
    <property type="entry name" value="Major_capsid_GpE"/>
</dbReference>
<evidence type="ECO:0000313" key="2">
    <source>
        <dbReference type="EMBL" id="STZ02850.1"/>
    </source>
</evidence>
<accession>A0A378QQY2</accession>
<dbReference type="EMBL" id="UGQF01000001">
    <property type="protein sequence ID" value="STZ02850.1"/>
    <property type="molecule type" value="Genomic_DNA"/>
</dbReference>
<dbReference type="Proteomes" id="UP000190777">
    <property type="component" value="Unassembled WGS sequence"/>
</dbReference>
<proteinExistence type="predicted"/>
<organism evidence="2 4">
    <name type="scientific">Moraxella equi</name>
    <dbReference type="NCBI Taxonomy" id="60442"/>
    <lineage>
        <taxon>Bacteria</taxon>
        <taxon>Pseudomonadati</taxon>
        <taxon>Pseudomonadota</taxon>
        <taxon>Gammaproteobacteria</taxon>
        <taxon>Moraxellales</taxon>
        <taxon>Moraxellaceae</taxon>
        <taxon>Moraxella</taxon>
    </lineage>
</organism>
<dbReference type="Pfam" id="PF03864">
    <property type="entry name" value="Phage_cap_E"/>
    <property type="match status" value="1"/>
</dbReference>
<name>A0A378QQY2_9GAMM</name>